<organism evidence="2 3">
    <name type="scientific">Calocera cornea HHB12733</name>
    <dbReference type="NCBI Taxonomy" id="1353952"/>
    <lineage>
        <taxon>Eukaryota</taxon>
        <taxon>Fungi</taxon>
        <taxon>Dikarya</taxon>
        <taxon>Basidiomycota</taxon>
        <taxon>Agaricomycotina</taxon>
        <taxon>Dacrymycetes</taxon>
        <taxon>Dacrymycetales</taxon>
        <taxon>Dacrymycetaceae</taxon>
        <taxon>Calocera</taxon>
    </lineage>
</organism>
<feature type="region of interest" description="Disordered" evidence="1">
    <location>
        <begin position="1"/>
        <end position="112"/>
    </location>
</feature>
<name>A0A165D124_9BASI</name>
<protein>
    <submittedName>
        <fullName evidence="2">Uncharacterized protein</fullName>
    </submittedName>
</protein>
<accession>A0A165D124</accession>
<gene>
    <name evidence="2" type="ORF">CALCODRAFT_112275</name>
</gene>
<evidence type="ECO:0000256" key="1">
    <source>
        <dbReference type="SAM" id="MobiDB-lite"/>
    </source>
</evidence>
<dbReference type="AlphaFoldDB" id="A0A165D124"/>
<keyword evidence="3" id="KW-1185">Reference proteome</keyword>
<dbReference type="InParanoid" id="A0A165D124"/>
<dbReference type="Proteomes" id="UP000076842">
    <property type="component" value="Unassembled WGS sequence"/>
</dbReference>
<reference evidence="2 3" key="1">
    <citation type="journal article" date="2016" name="Mol. Biol. Evol.">
        <title>Comparative Genomics of Early-Diverging Mushroom-Forming Fungi Provides Insights into the Origins of Lignocellulose Decay Capabilities.</title>
        <authorList>
            <person name="Nagy L.G."/>
            <person name="Riley R."/>
            <person name="Tritt A."/>
            <person name="Adam C."/>
            <person name="Daum C."/>
            <person name="Floudas D."/>
            <person name="Sun H."/>
            <person name="Yadav J.S."/>
            <person name="Pangilinan J."/>
            <person name="Larsson K.H."/>
            <person name="Matsuura K."/>
            <person name="Barry K."/>
            <person name="Labutti K."/>
            <person name="Kuo R."/>
            <person name="Ohm R.A."/>
            <person name="Bhattacharya S.S."/>
            <person name="Shirouzu T."/>
            <person name="Yoshinaga Y."/>
            <person name="Martin F.M."/>
            <person name="Grigoriev I.V."/>
            <person name="Hibbett D.S."/>
        </authorList>
    </citation>
    <scope>NUCLEOTIDE SEQUENCE [LARGE SCALE GENOMIC DNA]</scope>
    <source>
        <strain evidence="2 3">HHB12733</strain>
    </source>
</reference>
<evidence type="ECO:0000313" key="3">
    <source>
        <dbReference type="Proteomes" id="UP000076842"/>
    </source>
</evidence>
<proteinExistence type="predicted"/>
<dbReference type="EMBL" id="KV424088">
    <property type="protein sequence ID" value="KZT51832.1"/>
    <property type="molecule type" value="Genomic_DNA"/>
</dbReference>
<evidence type="ECO:0000313" key="2">
    <source>
        <dbReference type="EMBL" id="KZT51832.1"/>
    </source>
</evidence>
<sequence length="112" mass="12316">MTCCRDASEQPLSYPARHRPHQHPSRGDVIAHIINHIPASPDRLRQSPRHPRPGDSGQPCRLAGAPHLPTSKLRSPSAIPRNLHVSDHRSGPSGCCGPCFQRRHPKPNSLPC</sequence>